<dbReference type="Pfam" id="PF21979">
    <property type="entry name" value="Hfq_1"/>
    <property type="match status" value="1"/>
</dbReference>
<name>A3IPQ0_9CHRO</name>
<dbReference type="Gene3D" id="2.30.30.100">
    <property type="match status" value="1"/>
</dbReference>
<dbReference type="EMBL" id="AAXW01000013">
    <property type="protein sequence ID" value="EAZ91540.1"/>
    <property type="molecule type" value="Genomic_DNA"/>
</dbReference>
<proteinExistence type="predicted"/>
<reference evidence="2 3" key="1">
    <citation type="submission" date="2007-03" db="EMBL/GenBank/DDBJ databases">
        <authorList>
            <person name="Stal L."/>
            <person name="Ferriera S."/>
            <person name="Johnson J."/>
            <person name="Kravitz S."/>
            <person name="Beeson K."/>
            <person name="Sutton G."/>
            <person name="Rogers Y.-H."/>
            <person name="Friedman R."/>
            <person name="Frazier M."/>
            <person name="Venter J.C."/>
        </authorList>
    </citation>
    <scope>NUCLEOTIDE SEQUENCE [LARGE SCALE GENOMIC DNA]</scope>
    <source>
        <strain evidence="2 3">CCY0110</strain>
    </source>
</reference>
<sequence>MSEFDTGLPSVRQIQKYIKDKQKVVIQLATAETITGQVLWQDSQCLCLSDESNQSLLIWRHALIYIKPTS</sequence>
<accession>A3IPQ0</accession>
<dbReference type="AlphaFoldDB" id="A3IPQ0"/>
<gene>
    <name evidence="2" type="ORF">CY0110_13506</name>
</gene>
<evidence type="ECO:0000259" key="1">
    <source>
        <dbReference type="Pfam" id="PF21979"/>
    </source>
</evidence>
<feature type="domain" description="Hfq-related" evidence="1">
    <location>
        <begin position="8"/>
        <end position="68"/>
    </location>
</feature>
<dbReference type="OrthoDB" id="573534at2"/>
<keyword evidence="3" id="KW-1185">Reference proteome</keyword>
<dbReference type="RefSeq" id="WP_008275368.1">
    <property type="nucleotide sequence ID" value="NZ_AAXW01000013.1"/>
</dbReference>
<dbReference type="Proteomes" id="UP000003781">
    <property type="component" value="Unassembled WGS sequence"/>
</dbReference>
<dbReference type="SUPFAM" id="SSF50182">
    <property type="entry name" value="Sm-like ribonucleoproteins"/>
    <property type="match status" value="1"/>
</dbReference>
<dbReference type="eggNOG" id="COG1923">
    <property type="taxonomic scope" value="Bacteria"/>
</dbReference>
<dbReference type="InterPro" id="IPR053840">
    <property type="entry name" value="Hfq_1"/>
</dbReference>
<dbReference type="NCBIfam" id="NF047718">
    <property type="entry name" value="Hfq_rel_Cyano"/>
    <property type="match status" value="1"/>
</dbReference>
<dbReference type="InterPro" id="IPR010920">
    <property type="entry name" value="LSM_dom_sf"/>
</dbReference>
<protein>
    <recommendedName>
        <fullName evidence="1">Hfq-related domain-containing protein</fullName>
    </recommendedName>
</protein>
<evidence type="ECO:0000313" key="2">
    <source>
        <dbReference type="EMBL" id="EAZ91540.1"/>
    </source>
</evidence>
<comment type="caution">
    <text evidence="2">The sequence shown here is derived from an EMBL/GenBank/DDBJ whole genome shotgun (WGS) entry which is preliminary data.</text>
</comment>
<organism evidence="2 3">
    <name type="scientific">Crocosphaera chwakensis CCY0110</name>
    <dbReference type="NCBI Taxonomy" id="391612"/>
    <lineage>
        <taxon>Bacteria</taxon>
        <taxon>Bacillati</taxon>
        <taxon>Cyanobacteriota</taxon>
        <taxon>Cyanophyceae</taxon>
        <taxon>Oscillatoriophycideae</taxon>
        <taxon>Chroococcales</taxon>
        <taxon>Aphanothecaceae</taxon>
        <taxon>Crocosphaera</taxon>
        <taxon>Crocosphaera chwakensis</taxon>
    </lineage>
</organism>
<evidence type="ECO:0000313" key="3">
    <source>
        <dbReference type="Proteomes" id="UP000003781"/>
    </source>
</evidence>